<dbReference type="EMBL" id="DVJN01000077">
    <property type="protein sequence ID" value="HIS92127.1"/>
    <property type="molecule type" value="Genomic_DNA"/>
</dbReference>
<organism evidence="1 2">
    <name type="scientific">Candidatus Alectryocaccomicrobium excrementavium</name>
    <dbReference type="NCBI Taxonomy" id="2840668"/>
    <lineage>
        <taxon>Bacteria</taxon>
        <taxon>Bacillati</taxon>
        <taxon>Bacillota</taxon>
        <taxon>Clostridia</taxon>
        <taxon>Candidatus Alectryocaccomicrobium</taxon>
    </lineage>
</organism>
<gene>
    <name evidence="1" type="ORF">IAA84_03830</name>
</gene>
<sequence length="135" mass="13342">MNILVIDGQGGGIGRALVEKLKSAVPSARVTAVGANATATAAMLRAGADAGATGENAVKVACRQADVIVGALGIVLADAMLGEITPGMARAVGASTAQRVLIPVQRCGTQIAGVQDAPMAQRIEEAVRAVAALNA</sequence>
<evidence type="ECO:0000313" key="2">
    <source>
        <dbReference type="Proteomes" id="UP000824140"/>
    </source>
</evidence>
<dbReference type="InterPro" id="IPR036291">
    <property type="entry name" value="NAD(P)-bd_dom_sf"/>
</dbReference>
<evidence type="ECO:0000313" key="1">
    <source>
        <dbReference type="EMBL" id="HIS92127.1"/>
    </source>
</evidence>
<reference evidence="1" key="1">
    <citation type="submission" date="2020-10" db="EMBL/GenBank/DDBJ databases">
        <authorList>
            <person name="Gilroy R."/>
        </authorList>
    </citation>
    <scope>NUCLEOTIDE SEQUENCE</scope>
    <source>
        <strain evidence="1">13766</strain>
    </source>
</reference>
<protein>
    <submittedName>
        <fullName evidence="1">DUF3842 family protein</fullName>
    </submittedName>
</protein>
<dbReference type="InterPro" id="IPR024208">
    <property type="entry name" value="DUF3842"/>
</dbReference>
<comment type="caution">
    <text evidence="1">The sequence shown here is derived from an EMBL/GenBank/DDBJ whole genome shotgun (WGS) entry which is preliminary data.</text>
</comment>
<dbReference type="AlphaFoldDB" id="A0A9D1K5Z8"/>
<reference evidence="1" key="2">
    <citation type="journal article" date="2021" name="PeerJ">
        <title>Extensive microbial diversity within the chicken gut microbiome revealed by metagenomics and culture.</title>
        <authorList>
            <person name="Gilroy R."/>
            <person name="Ravi A."/>
            <person name="Getino M."/>
            <person name="Pursley I."/>
            <person name="Horton D.L."/>
            <person name="Alikhan N.F."/>
            <person name="Baker D."/>
            <person name="Gharbi K."/>
            <person name="Hall N."/>
            <person name="Watson M."/>
            <person name="Adriaenssens E.M."/>
            <person name="Foster-Nyarko E."/>
            <person name="Jarju S."/>
            <person name="Secka A."/>
            <person name="Antonio M."/>
            <person name="Oren A."/>
            <person name="Chaudhuri R.R."/>
            <person name="La Ragione R."/>
            <person name="Hildebrand F."/>
            <person name="Pallen M.J."/>
        </authorList>
    </citation>
    <scope>NUCLEOTIDE SEQUENCE</scope>
    <source>
        <strain evidence="1">13766</strain>
    </source>
</reference>
<dbReference type="Pfam" id="PF12953">
    <property type="entry name" value="DUF3842"/>
    <property type="match status" value="1"/>
</dbReference>
<dbReference type="SUPFAM" id="SSF51735">
    <property type="entry name" value="NAD(P)-binding Rossmann-fold domains"/>
    <property type="match status" value="1"/>
</dbReference>
<name>A0A9D1K5Z8_9FIRM</name>
<dbReference type="Proteomes" id="UP000824140">
    <property type="component" value="Unassembled WGS sequence"/>
</dbReference>
<proteinExistence type="predicted"/>
<accession>A0A9D1K5Z8</accession>